<dbReference type="Pfam" id="PF13520">
    <property type="entry name" value="AA_permease_2"/>
    <property type="match status" value="1"/>
</dbReference>
<comment type="caution">
    <text evidence="7">The sequence shown here is derived from an EMBL/GenBank/DDBJ whole genome shotgun (WGS) entry which is preliminary data.</text>
</comment>
<sequence length="181" mass="19318">MTTSEKAASPGLERGLGLKEAVALNMIEIVGIGPFVVSSLVIRAMGGPQALLAWLGGALLAALDGFVWSELGAAMPRAGGTYVFLREAYGAEKWGRLMSFLFVWQTFLHVPLSVASASIGFANYAKYLYPFTTLEGKAISGGLVLLLIVLLYRRIGTIGKISVLLWIGVVGVMLWLIWGGV</sequence>
<keyword evidence="8" id="KW-1185">Reference proteome</keyword>
<organism evidence="7 8">
    <name type="scientific">Candidatus Acidiferrum panamense</name>
    <dbReference type="NCBI Taxonomy" id="2741543"/>
    <lineage>
        <taxon>Bacteria</taxon>
        <taxon>Pseudomonadati</taxon>
        <taxon>Acidobacteriota</taxon>
        <taxon>Terriglobia</taxon>
        <taxon>Candidatus Acidiferrales</taxon>
        <taxon>Candidatus Acidiferrum</taxon>
    </lineage>
</organism>
<dbReference type="Proteomes" id="UP000567293">
    <property type="component" value="Unassembled WGS sequence"/>
</dbReference>
<evidence type="ECO:0000256" key="1">
    <source>
        <dbReference type="ARBA" id="ARBA00004651"/>
    </source>
</evidence>
<feature type="transmembrane region" description="Helical" evidence="6">
    <location>
        <begin position="97"/>
        <end position="121"/>
    </location>
</feature>
<dbReference type="InterPro" id="IPR050367">
    <property type="entry name" value="APC_superfamily"/>
</dbReference>
<name>A0A7V8NTV1_9BACT</name>
<evidence type="ECO:0000256" key="2">
    <source>
        <dbReference type="ARBA" id="ARBA00022475"/>
    </source>
</evidence>
<reference evidence="7" key="1">
    <citation type="submission" date="2020-06" db="EMBL/GenBank/DDBJ databases">
        <title>Legume-microbial interactions unlock mineral nutrients during tropical forest succession.</title>
        <authorList>
            <person name="Epihov D.Z."/>
        </authorList>
    </citation>
    <scope>NUCLEOTIDE SEQUENCE [LARGE SCALE GENOMIC DNA]</scope>
    <source>
        <strain evidence="7">Pan2503</strain>
    </source>
</reference>
<feature type="transmembrane region" description="Helical" evidence="6">
    <location>
        <begin position="21"/>
        <end position="45"/>
    </location>
</feature>
<dbReference type="AlphaFoldDB" id="A0A7V8NTV1"/>
<keyword evidence="2" id="KW-1003">Cell membrane</keyword>
<feature type="transmembrane region" description="Helical" evidence="6">
    <location>
        <begin position="51"/>
        <end position="76"/>
    </location>
</feature>
<feature type="transmembrane region" description="Helical" evidence="6">
    <location>
        <begin position="163"/>
        <end position="180"/>
    </location>
</feature>
<dbReference type="GO" id="GO:0022857">
    <property type="term" value="F:transmembrane transporter activity"/>
    <property type="evidence" value="ECO:0007669"/>
    <property type="project" value="InterPro"/>
</dbReference>
<dbReference type="EMBL" id="JACDQQ010001958">
    <property type="protein sequence ID" value="MBA0087338.1"/>
    <property type="molecule type" value="Genomic_DNA"/>
</dbReference>
<evidence type="ECO:0000313" key="8">
    <source>
        <dbReference type="Proteomes" id="UP000567293"/>
    </source>
</evidence>
<dbReference type="GO" id="GO:0005886">
    <property type="term" value="C:plasma membrane"/>
    <property type="evidence" value="ECO:0007669"/>
    <property type="project" value="UniProtKB-SubCell"/>
</dbReference>
<evidence type="ECO:0000256" key="3">
    <source>
        <dbReference type="ARBA" id="ARBA00022692"/>
    </source>
</evidence>
<protein>
    <submittedName>
        <fullName evidence="7">Amino acid permease</fullName>
    </submittedName>
</protein>
<accession>A0A7V8NTV1</accession>
<keyword evidence="3 6" id="KW-0812">Transmembrane</keyword>
<evidence type="ECO:0000256" key="5">
    <source>
        <dbReference type="ARBA" id="ARBA00023136"/>
    </source>
</evidence>
<dbReference type="PANTHER" id="PTHR42770:SF7">
    <property type="entry name" value="MEMBRANE PROTEIN"/>
    <property type="match status" value="1"/>
</dbReference>
<evidence type="ECO:0000256" key="4">
    <source>
        <dbReference type="ARBA" id="ARBA00022989"/>
    </source>
</evidence>
<feature type="transmembrane region" description="Helical" evidence="6">
    <location>
        <begin position="127"/>
        <end position="151"/>
    </location>
</feature>
<keyword evidence="5 6" id="KW-0472">Membrane</keyword>
<feature type="non-terminal residue" evidence="7">
    <location>
        <position position="181"/>
    </location>
</feature>
<dbReference type="InterPro" id="IPR002293">
    <property type="entry name" value="AA/rel_permease1"/>
</dbReference>
<proteinExistence type="predicted"/>
<dbReference type="Gene3D" id="1.20.1740.10">
    <property type="entry name" value="Amino acid/polyamine transporter I"/>
    <property type="match status" value="1"/>
</dbReference>
<comment type="subcellular location">
    <subcellularLocation>
        <location evidence="1">Cell membrane</location>
        <topology evidence="1">Multi-pass membrane protein</topology>
    </subcellularLocation>
</comment>
<evidence type="ECO:0000313" key="7">
    <source>
        <dbReference type="EMBL" id="MBA0087338.1"/>
    </source>
</evidence>
<evidence type="ECO:0000256" key="6">
    <source>
        <dbReference type="SAM" id="Phobius"/>
    </source>
</evidence>
<gene>
    <name evidence="7" type="ORF">HRJ53_20330</name>
</gene>
<keyword evidence="4 6" id="KW-1133">Transmembrane helix</keyword>
<dbReference type="PANTHER" id="PTHR42770">
    <property type="entry name" value="AMINO ACID TRANSPORTER-RELATED"/>
    <property type="match status" value="1"/>
</dbReference>